<dbReference type="GO" id="GO:0001671">
    <property type="term" value="F:ATPase activator activity"/>
    <property type="evidence" value="ECO:0007669"/>
    <property type="project" value="TreeGrafter"/>
</dbReference>
<dbReference type="Proteomes" id="UP000582659">
    <property type="component" value="Unassembled WGS sequence"/>
</dbReference>
<dbReference type="InterPro" id="IPR008388">
    <property type="entry name" value="Ac45_acc_su"/>
</dbReference>
<keyword evidence="4 7" id="KW-1133">Transmembrane helix</keyword>
<feature type="region of interest" description="Disordered" evidence="6">
    <location>
        <begin position="142"/>
        <end position="167"/>
    </location>
</feature>
<organism evidence="11 13">
    <name type="scientific">Bursaphelenchus xylophilus</name>
    <name type="common">Pinewood nematode worm</name>
    <name type="synonym">Aphelenchoides xylophilus</name>
    <dbReference type="NCBI Taxonomy" id="6326"/>
    <lineage>
        <taxon>Eukaryota</taxon>
        <taxon>Metazoa</taxon>
        <taxon>Ecdysozoa</taxon>
        <taxon>Nematoda</taxon>
        <taxon>Chromadorea</taxon>
        <taxon>Rhabditida</taxon>
        <taxon>Tylenchina</taxon>
        <taxon>Tylenchomorpha</taxon>
        <taxon>Aphelenchoidea</taxon>
        <taxon>Aphelenchoididae</taxon>
        <taxon>Bursaphelenchus</taxon>
    </lineage>
</organism>
<evidence type="ECO:0000313" key="10">
    <source>
        <dbReference type="EMBL" id="CAD5222242.1"/>
    </source>
</evidence>
<reference evidence="13" key="1">
    <citation type="submission" date="2016-11" db="UniProtKB">
        <authorList>
            <consortium name="WormBaseParasite"/>
        </authorList>
    </citation>
    <scope>IDENTIFICATION</scope>
</reference>
<evidence type="ECO:0000256" key="5">
    <source>
        <dbReference type="ARBA" id="ARBA00023136"/>
    </source>
</evidence>
<evidence type="ECO:0000256" key="3">
    <source>
        <dbReference type="ARBA" id="ARBA00022692"/>
    </source>
</evidence>
<evidence type="ECO:0000313" key="13">
    <source>
        <dbReference type="WBParaSite" id="BXY_1517800.1"/>
    </source>
</evidence>
<dbReference type="Pfam" id="PF20520">
    <property type="entry name" value="Ac45-VOA1_TM"/>
    <property type="match status" value="1"/>
</dbReference>
<dbReference type="OrthoDB" id="9985059at2759"/>
<keyword evidence="5 7" id="KW-0472">Membrane</keyword>
<evidence type="ECO:0000256" key="4">
    <source>
        <dbReference type="ARBA" id="ARBA00022989"/>
    </source>
</evidence>
<evidence type="ECO:0000313" key="12">
    <source>
        <dbReference type="Proteomes" id="UP000659654"/>
    </source>
</evidence>
<comment type="subcellular location">
    <subcellularLocation>
        <location evidence="1">Membrane</location>
        <topology evidence="1">Single-pass membrane protein</topology>
    </subcellularLocation>
</comment>
<sequence>MITFKAIVFGLLCIRTFAFDAIIWSNDPKNLEKNINELVSSRSPDRRIYLIGLEDFNLDNLDKDADESSILNAAANGEHKELHNFEGVNIPQDNRHVEYIEAMLDTLDSIKSFKGDFVAILSEPEAFKVTKRVKRVGIIQDDEQEEEEEERPRGSSKSKSKSRFRGSEGVDLKLPVILPPYDSKAANPKRPEPEWGSCLLYMESLSVYVFDATRTRDILGIGVTIDSDSGNKFSFSDEHVKCDDEQGEYEFTIVVTPSKPLPAIRAGKDKKPYFTFDQTLSLTLKIKRLNYEWALVAIDLNDDIRIKKEQQDWLNSSVSIKPQRATDLSVRDLGVRASGNYNFGCSQTQAAVFNTNKKEYDFGVVFGNIQIQTTGVFVGPKDDKIVRFGPYTNDCIGTFSVGSWMGIIVTVLLVGCLTLAFLMLNSVKTIDRFDDPKRKQIVINESSSNTKS</sequence>
<dbReference type="GO" id="GO:0030641">
    <property type="term" value="P:regulation of cellular pH"/>
    <property type="evidence" value="ECO:0007669"/>
    <property type="project" value="TreeGrafter"/>
</dbReference>
<dbReference type="PANTHER" id="PTHR12471:SF7">
    <property type="entry name" value="V-TYPE PROTON ATPASE SUBUNIT S1"/>
    <property type="match status" value="1"/>
</dbReference>
<name>A0A1I7SQ33_BURXY</name>
<proteinExistence type="inferred from homology"/>
<evidence type="ECO:0000313" key="11">
    <source>
        <dbReference type="Proteomes" id="UP000095284"/>
    </source>
</evidence>
<dbReference type="AlphaFoldDB" id="A0A1I7SQ33"/>
<dbReference type="Proteomes" id="UP000095284">
    <property type="component" value="Unplaced"/>
</dbReference>
<reference evidence="10" key="2">
    <citation type="submission" date="2020-09" db="EMBL/GenBank/DDBJ databases">
        <authorList>
            <person name="Kikuchi T."/>
        </authorList>
    </citation>
    <scope>NUCLEOTIDE SEQUENCE</scope>
    <source>
        <strain evidence="10">Ka4C1</strain>
    </source>
</reference>
<protein>
    <submittedName>
        <fullName evidence="10">(pine wood nematode) hypothetical protein</fullName>
    </submittedName>
</protein>
<feature type="signal peptide" evidence="8">
    <location>
        <begin position="1"/>
        <end position="18"/>
    </location>
</feature>
<dbReference type="eggNOG" id="KOG3868">
    <property type="taxonomic scope" value="Eukaryota"/>
</dbReference>
<dbReference type="EMBL" id="CAJFDI010000003">
    <property type="protein sequence ID" value="CAD5222242.1"/>
    <property type="molecule type" value="Genomic_DNA"/>
</dbReference>
<keyword evidence="3 7" id="KW-0812">Transmembrane</keyword>
<gene>
    <name evidence="10" type="ORF">BXYJ_LOCUS7210</name>
</gene>
<evidence type="ECO:0000256" key="1">
    <source>
        <dbReference type="ARBA" id="ARBA00004167"/>
    </source>
</evidence>
<evidence type="ECO:0000256" key="2">
    <source>
        <dbReference type="ARBA" id="ARBA00009037"/>
    </source>
</evidence>
<keyword evidence="12" id="KW-1185">Reference proteome</keyword>
<accession>A0A1I7SQ33</accession>
<feature type="transmembrane region" description="Helical" evidence="7">
    <location>
        <begin position="404"/>
        <end position="424"/>
    </location>
</feature>
<dbReference type="Proteomes" id="UP000659654">
    <property type="component" value="Unassembled WGS sequence"/>
</dbReference>
<feature type="compositionally biased region" description="Basic residues" evidence="6">
    <location>
        <begin position="154"/>
        <end position="164"/>
    </location>
</feature>
<feature type="domain" description="V-type proton ATPase subunit S1/VOA1 transmembrane" evidence="9">
    <location>
        <begin position="397"/>
        <end position="435"/>
    </location>
</feature>
<evidence type="ECO:0000256" key="6">
    <source>
        <dbReference type="SAM" id="MobiDB-lite"/>
    </source>
</evidence>
<feature type="chain" id="PRO_5035360091" evidence="8">
    <location>
        <begin position="19"/>
        <end position="452"/>
    </location>
</feature>
<dbReference type="WBParaSite" id="BXY_1517800.1">
    <property type="protein sequence ID" value="BXY_1517800.1"/>
    <property type="gene ID" value="BXY_1517800"/>
</dbReference>
<evidence type="ECO:0000259" key="9">
    <source>
        <dbReference type="Pfam" id="PF20520"/>
    </source>
</evidence>
<dbReference type="EMBL" id="CAJFCV020000003">
    <property type="protein sequence ID" value="CAG9109555.1"/>
    <property type="molecule type" value="Genomic_DNA"/>
</dbReference>
<dbReference type="PANTHER" id="PTHR12471">
    <property type="entry name" value="VACUOLAR ATP SYNTHASE SUBUNIT S1"/>
    <property type="match status" value="1"/>
</dbReference>
<keyword evidence="8" id="KW-0732">Signal</keyword>
<evidence type="ECO:0000256" key="8">
    <source>
        <dbReference type="SAM" id="SignalP"/>
    </source>
</evidence>
<comment type="similarity">
    <text evidence="2">Belongs to the vacuolar ATPase subunit S1 family.</text>
</comment>
<dbReference type="GO" id="GO:0033176">
    <property type="term" value="C:proton-transporting V-type ATPase complex"/>
    <property type="evidence" value="ECO:0007669"/>
    <property type="project" value="TreeGrafter"/>
</dbReference>
<evidence type="ECO:0000256" key="7">
    <source>
        <dbReference type="SAM" id="Phobius"/>
    </source>
</evidence>
<dbReference type="InterPro" id="IPR046756">
    <property type="entry name" value="VAS1/VOA1_TM"/>
</dbReference>